<sequence length="133" mass="14454">MRKLPFIKSAGILMIALASACATPYFGKTFTPTQNVDMYLDAADVKKTYEVMGTSDVDQGFSSLNALQQKVIELGKTKGADGVIMKLTEEVTGSTKNDFGTTDKGKQNNTYSSSSITTNTKVKKVQATFIKYK</sequence>
<dbReference type="AlphaFoldDB" id="A0A1M4TUA9"/>
<keyword evidence="4" id="KW-1185">Reference proteome</keyword>
<dbReference type="EMBL" id="FQUQ01000001">
    <property type="protein sequence ID" value="SHE48070.1"/>
    <property type="molecule type" value="Genomic_DNA"/>
</dbReference>
<name>A0A1M4TUA9_9SPHI</name>
<protein>
    <recommendedName>
        <fullName evidence="5">DUF4156 domain-containing protein</fullName>
    </recommendedName>
</protein>
<proteinExistence type="predicted"/>
<feature type="signal peptide" evidence="2">
    <location>
        <begin position="1"/>
        <end position="22"/>
    </location>
</feature>
<dbReference type="STRING" id="288992.SAMN04488522_101323"/>
<dbReference type="PROSITE" id="PS51257">
    <property type="entry name" value="PROKAR_LIPOPROTEIN"/>
    <property type="match status" value="1"/>
</dbReference>
<evidence type="ECO:0000256" key="1">
    <source>
        <dbReference type="SAM" id="MobiDB-lite"/>
    </source>
</evidence>
<evidence type="ECO:0000256" key="2">
    <source>
        <dbReference type="SAM" id="SignalP"/>
    </source>
</evidence>
<dbReference type="Proteomes" id="UP000184287">
    <property type="component" value="Unassembled WGS sequence"/>
</dbReference>
<dbReference type="RefSeq" id="WP_073226545.1">
    <property type="nucleotide sequence ID" value="NZ_FQUQ01000001.1"/>
</dbReference>
<gene>
    <name evidence="3" type="ORF">SAMN04488522_101323</name>
</gene>
<feature type="chain" id="PRO_5013087082" description="DUF4156 domain-containing protein" evidence="2">
    <location>
        <begin position="23"/>
        <end position="133"/>
    </location>
</feature>
<accession>A0A1M4TUA9</accession>
<evidence type="ECO:0000313" key="4">
    <source>
        <dbReference type="Proteomes" id="UP000184287"/>
    </source>
</evidence>
<organism evidence="3 4">
    <name type="scientific">Pedobacter caeni</name>
    <dbReference type="NCBI Taxonomy" id="288992"/>
    <lineage>
        <taxon>Bacteria</taxon>
        <taxon>Pseudomonadati</taxon>
        <taxon>Bacteroidota</taxon>
        <taxon>Sphingobacteriia</taxon>
        <taxon>Sphingobacteriales</taxon>
        <taxon>Sphingobacteriaceae</taxon>
        <taxon>Pedobacter</taxon>
    </lineage>
</organism>
<evidence type="ECO:0008006" key="5">
    <source>
        <dbReference type="Google" id="ProtNLM"/>
    </source>
</evidence>
<reference evidence="4" key="1">
    <citation type="submission" date="2016-11" db="EMBL/GenBank/DDBJ databases">
        <authorList>
            <person name="Varghese N."/>
            <person name="Submissions S."/>
        </authorList>
    </citation>
    <scope>NUCLEOTIDE SEQUENCE [LARGE SCALE GENOMIC DNA]</scope>
    <source>
        <strain evidence="4">DSM 16990</strain>
    </source>
</reference>
<keyword evidence="2" id="KW-0732">Signal</keyword>
<feature type="region of interest" description="Disordered" evidence="1">
    <location>
        <begin position="94"/>
        <end position="114"/>
    </location>
</feature>
<dbReference type="OrthoDB" id="666740at2"/>
<evidence type="ECO:0000313" key="3">
    <source>
        <dbReference type="EMBL" id="SHE48070.1"/>
    </source>
</evidence>